<keyword evidence="1" id="KW-0812">Transmembrane</keyword>
<feature type="transmembrane region" description="Helical" evidence="1">
    <location>
        <begin position="44"/>
        <end position="64"/>
    </location>
</feature>
<comment type="caution">
    <text evidence="2">The sequence shown here is derived from an EMBL/GenBank/DDBJ whole genome shotgun (WGS) entry which is preliminary data.</text>
</comment>
<organism evidence="2 3">
    <name type="scientific">Fructobacillus cardui</name>
    <dbReference type="NCBI Taxonomy" id="2893170"/>
    <lineage>
        <taxon>Bacteria</taxon>
        <taxon>Bacillati</taxon>
        <taxon>Bacillota</taxon>
        <taxon>Bacilli</taxon>
        <taxon>Lactobacillales</taxon>
        <taxon>Lactobacillaceae</taxon>
        <taxon>Fructobacillus</taxon>
    </lineage>
</organism>
<dbReference type="Proteomes" id="UP001314200">
    <property type="component" value="Unassembled WGS sequence"/>
</dbReference>
<gene>
    <name evidence="2" type="ORF">R82641_BJNNKPBH_00629</name>
</gene>
<protein>
    <submittedName>
        <fullName evidence="2">Uncharacterized protein</fullName>
    </submittedName>
</protein>
<proteinExistence type="predicted"/>
<feature type="transmembrane region" description="Helical" evidence="1">
    <location>
        <begin position="12"/>
        <end position="32"/>
    </location>
</feature>
<keyword evidence="1" id="KW-1133">Transmembrane helix</keyword>
<name>A0ABM9MTA3_9LACO</name>
<evidence type="ECO:0000256" key="1">
    <source>
        <dbReference type="SAM" id="Phobius"/>
    </source>
</evidence>
<sequence>MQAKSRPERRKRGFSISSIFIILGSFIGIDQVEKIYPAIQDNLFLNFIIFVSIYSGLSLVVWIFRKAKQHLLK</sequence>
<evidence type="ECO:0000313" key="2">
    <source>
        <dbReference type="EMBL" id="CAK1238210.1"/>
    </source>
</evidence>
<evidence type="ECO:0000313" key="3">
    <source>
        <dbReference type="Proteomes" id="UP001314200"/>
    </source>
</evidence>
<dbReference type="EMBL" id="CAUZLY010000004">
    <property type="protein sequence ID" value="CAK1238210.1"/>
    <property type="molecule type" value="Genomic_DNA"/>
</dbReference>
<accession>A0ABM9MTA3</accession>
<reference evidence="2 3" key="1">
    <citation type="submission" date="2023-10" db="EMBL/GenBank/DDBJ databases">
        <authorList>
            <person name="Botero Cardona J."/>
        </authorList>
    </citation>
    <scope>NUCLEOTIDE SEQUENCE [LARGE SCALE GENOMIC DNA]</scope>
    <source>
        <strain evidence="2 3">R-82641</strain>
    </source>
</reference>
<keyword evidence="3" id="KW-1185">Reference proteome</keyword>
<keyword evidence="1" id="KW-0472">Membrane</keyword>